<evidence type="ECO:0000313" key="1">
    <source>
        <dbReference type="EMBL" id="GAQ89918.1"/>
    </source>
</evidence>
<organism evidence="1 2">
    <name type="scientific">Klebsormidium nitens</name>
    <name type="common">Green alga</name>
    <name type="synonym">Ulothrix nitens</name>
    <dbReference type="NCBI Taxonomy" id="105231"/>
    <lineage>
        <taxon>Eukaryota</taxon>
        <taxon>Viridiplantae</taxon>
        <taxon>Streptophyta</taxon>
        <taxon>Klebsormidiophyceae</taxon>
        <taxon>Klebsormidiales</taxon>
        <taxon>Klebsormidiaceae</taxon>
        <taxon>Klebsormidium</taxon>
    </lineage>
</organism>
<evidence type="ECO:0000313" key="2">
    <source>
        <dbReference type="Proteomes" id="UP000054558"/>
    </source>
</evidence>
<dbReference type="EMBL" id="DF237526">
    <property type="protein sequence ID" value="GAQ89918.1"/>
    <property type="molecule type" value="Genomic_DNA"/>
</dbReference>
<sequence>MAGAYGGGRSLEEAEHWIDIPESVVVVKNTVYVLSEPKRSSDTPHSKDIPLPRHRYQSVSVRLGGSNPGNMVCTAISDESLYICARRHDSVVLSLKIDEIEKQQWKSFKLTPTKEPFLEARSMAVAANNGVDEVSLDGWRRERDSYGRSRGSDDEILVSTFKLVPTLETTCSGEEADPISALDNEYSAMKRSLDDDYYGRLHFVDGEPLVLGLSGGVWQRTGKDLRYISGAFKGHQRGALWWSSLLTV</sequence>
<name>A0A1Y1IP75_KLENI</name>
<reference evidence="1 2" key="1">
    <citation type="journal article" date="2014" name="Nat. Commun.">
        <title>Klebsormidium flaccidum genome reveals primary factors for plant terrestrial adaptation.</title>
        <authorList>
            <person name="Hori K."/>
            <person name="Maruyama F."/>
            <person name="Fujisawa T."/>
            <person name="Togashi T."/>
            <person name="Yamamoto N."/>
            <person name="Seo M."/>
            <person name="Sato S."/>
            <person name="Yamada T."/>
            <person name="Mori H."/>
            <person name="Tajima N."/>
            <person name="Moriyama T."/>
            <person name="Ikeuchi M."/>
            <person name="Watanabe M."/>
            <person name="Wada H."/>
            <person name="Kobayashi K."/>
            <person name="Saito M."/>
            <person name="Masuda T."/>
            <person name="Sasaki-Sekimoto Y."/>
            <person name="Mashiguchi K."/>
            <person name="Awai K."/>
            <person name="Shimojima M."/>
            <person name="Masuda S."/>
            <person name="Iwai M."/>
            <person name="Nobusawa T."/>
            <person name="Narise T."/>
            <person name="Kondo S."/>
            <person name="Saito H."/>
            <person name="Sato R."/>
            <person name="Murakawa M."/>
            <person name="Ihara Y."/>
            <person name="Oshima-Yamada Y."/>
            <person name="Ohtaka K."/>
            <person name="Satoh M."/>
            <person name="Sonobe K."/>
            <person name="Ishii M."/>
            <person name="Ohtani R."/>
            <person name="Kanamori-Sato M."/>
            <person name="Honoki R."/>
            <person name="Miyazaki D."/>
            <person name="Mochizuki H."/>
            <person name="Umetsu J."/>
            <person name="Higashi K."/>
            <person name="Shibata D."/>
            <person name="Kamiya Y."/>
            <person name="Sato N."/>
            <person name="Nakamura Y."/>
            <person name="Tabata S."/>
            <person name="Ida S."/>
            <person name="Kurokawa K."/>
            <person name="Ohta H."/>
        </authorList>
    </citation>
    <scope>NUCLEOTIDE SEQUENCE [LARGE SCALE GENOMIC DNA]</scope>
    <source>
        <strain evidence="1 2">NIES-2285</strain>
    </source>
</reference>
<proteinExistence type="predicted"/>
<dbReference type="AlphaFoldDB" id="A0A1Y1IP75"/>
<dbReference type="Proteomes" id="UP000054558">
    <property type="component" value="Unassembled WGS sequence"/>
</dbReference>
<accession>A0A1Y1IP75</accession>
<protein>
    <submittedName>
        <fullName evidence="1">Uncharacterized protein</fullName>
    </submittedName>
</protein>
<gene>
    <name evidence="1" type="ORF">KFL_005770050</name>
</gene>
<keyword evidence="2" id="KW-1185">Reference proteome</keyword>